<proteinExistence type="predicted"/>
<keyword evidence="2" id="KW-0472">Membrane</keyword>
<evidence type="ECO:0000313" key="3">
    <source>
        <dbReference type="EMBL" id="KUL45601.1"/>
    </source>
</evidence>
<evidence type="ECO:0000256" key="2">
    <source>
        <dbReference type="SAM" id="Phobius"/>
    </source>
</evidence>
<name>A0A0X3VLC9_STRVO</name>
<feature type="compositionally biased region" description="Pro residues" evidence="1">
    <location>
        <begin position="63"/>
        <end position="89"/>
    </location>
</feature>
<feature type="transmembrane region" description="Helical" evidence="2">
    <location>
        <begin position="114"/>
        <end position="134"/>
    </location>
</feature>
<accession>A0A0X3VLC9</accession>
<comment type="caution">
    <text evidence="3">The sequence shown here is derived from an EMBL/GenBank/DDBJ whole genome shotgun (WGS) entry which is preliminary data.</text>
</comment>
<protein>
    <submittedName>
        <fullName evidence="3">Uncharacterized protein</fullName>
    </submittedName>
</protein>
<reference evidence="4" key="1">
    <citation type="submission" date="2015-10" db="EMBL/GenBank/DDBJ databases">
        <authorList>
            <person name="Ju K.-S."/>
            <person name="Doroghazi J.R."/>
            <person name="Metcalf W.W."/>
        </authorList>
    </citation>
    <scope>NUCLEOTIDE SEQUENCE [LARGE SCALE GENOMIC DNA]</scope>
    <source>
        <strain evidence="4">NRRL F-8817</strain>
    </source>
</reference>
<feature type="compositionally biased region" description="Low complexity" evidence="1">
    <location>
        <begin position="45"/>
        <end position="62"/>
    </location>
</feature>
<dbReference type="RefSeq" id="WP_059148156.1">
    <property type="nucleotide sequence ID" value="NZ_LLZJ01000401.1"/>
</dbReference>
<organism evidence="3 4">
    <name type="scientific">Streptomyces violaceusniger</name>
    <dbReference type="NCBI Taxonomy" id="68280"/>
    <lineage>
        <taxon>Bacteria</taxon>
        <taxon>Bacillati</taxon>
        <taxon>Actinomycetota</taxon>
        <taxon>Actinomycetes</taxon>
        <taxon>Kitasatosporales</taxon>
        <taxon>Streptomycetaceae</taxon>
        <taxon>Streptomyces</taxon>
        <taxon>Streptomyces violaceusniger group</taxon>
    </lineage>
</organism>
<gene>
    <name evidence="3" type="ORF">ADL28_36900</name>
</gene>
<feature type="transmembrane region" description="Helical" evidence="2">
    <location>
        <begin position="12"/>
        <end position="35"/>
    </location>
</feature>
<evidence type="ECO:0000256" key="1">
    <source>
        <dbReference type="SAM" id="MobiDB-lite"/>
    </source>
</evidence>
<sequence>MWRLPQAGTLAVLKLPATLLLITLALMGIGTLLSAGGLTVLTVHPTRTVTPNPTDTDTTSSPPTSPPTTPPTSPATSPPTSPPSAPATPGPASGPLAQDTQQVVVNSAALLTTWIGLISQVLALLTAMIGLATAGRRRAHRQRWTRVAKGQTTPPPVTAVMPRHSQGC</sequence>
<dbReference type="OrthoDB" id="10012243at2"/>
<dbReference type="AlphaFoldDB" id="A0A0X3VLC9"/>
<keyword evidence="2" id="KW-1133">Transmembrane helix</keyword>
<dbReference type="EMBL" id="LLZJ01000401">
    <property type="protein sequence ID" value="KUL45601.1"/>
    <property type="molecule type" value="Genomic_DNA"/>
</dbReference>
<evidence type="ECO:0000313" key="4">
    <source>
        <dbReference type="Proteomes" id="UP000053413"/>
    </source>
</evidence>
<feature type="region of interest" description="Disordered" evidence="1">
    <location>
        <begin position="45"/>
        <end position="97"/>
    </location>
</feature>
<dbReference type="Proteomes" id="UP000053413">
    <property type="component" value="Unassembled WGS sequence"/>
</dbReference>
<keyword evidence="2" id="KW-0812">Transmembrane</keyword>